<dbReference type="Proteomes" id="UP001345963">
    <property type="component" value="Unassembled WGS sequence"/>
</dbReference>
<gene>
    <name evidence="2" type="ORF">ATANTOWER_032358</name>
</gene>
<evidence type="ECO:0000313" key="3">
    <source>
        <dbReference type="Proteomes" id="UP001345963"/>
    </source>
</evidence>
<sequence>MQSAPQVGHRAVSVSSSRIMASIIFIKDTGILCLLLSGLLLPSVLVSGQNTTADMNTTSPTTASATVTAASNTSMTQFPDMNTTLAASSSAVTPTESTYSTAYGGTVISTAIQSPTTTPGSVSQSTHSASATSGGPTSNSTHSASATSGGSAIHSTQSGSSTHKGSTSSSTQFPSTTSESSAPHSTNSASSTSGGSSSSSIHSSSATSGGLLHSTSEGSNTSTTSDSSMNMMYCPSFSCYYSECYSMYNSKNASACVSGESCQLLRSMDMWYNVSCSAFCAERCTNMSQTNCSVNCCNSTGCLNGSFASMMMTTTVAATTTTKAPTTTSTTANNGNKCYKGTCTGETCYKDFKSQTLETCSSTQPHCQLRKETTEFFWTAGCSNCTGYTACKDTTKPPCNLECCTATTTSCLMLNGTLNVPSFATRGPYLHTELIASLLCLLAITLLL</sequence>
<comment type="caution">
    <text evidence="2">The sequence shown here is derived from an EMBL/GenBank/DDBJ whole genome shotgun (WGS) entry which is preliminary data.</text>
</comment>
<proteinExistence type="predicted"/>
<evidence type="ECO:0000256" key="1">
    <source>
        <dbReference type="SAM" id="MobiDB-lite"/>
    </source>
</evidence>
<feature type="compositionally biased region" description="Polar residues" evidence="1">
    <location>
        <begin position="114"/>
        <end position="136"/>
    </location>
</feature>
<evidence type="ECO:0000313" key="2">
    <source>
        <dbReference type="EMBL" id="MED6235729.1"/>
    </source>
</evidence>
<feature type="region of interest" description="Disordered" evidence="1">
    <location>
        <begin position="114"/>
        <end position="226"/>
    </location>
</feature>
<organism evidence="2 3">
    <name type="scientific">Ataeniobius toweri</name>
    <dbReference type="NCBI Taxonomy" id="208326"/>
    <lineage>
        <taxon>Eukaryota</taxon>
        <taxon>Metazoa</taxon>
        <taxon>Chordata</taxon>
        <taxon>Craniata</taxon>
        <taxon>Vertebrata</taxon>
        <taxon>Euteleostomi</taxon>
        <taxon>Actinopterygii</taxon>
        <taxon>Neopterygii</taxon>
        <taxon>Teleostei</taxon>
        <taxon>Neoteleostei</taxon>
        <taxon>Acanthomorphata</taxon>
        <taxon>Ovalentaria</taxon>
        <taxon>Atherinomorphae</taxon>
        <taxon>Cyprinodontiformes</taxon>
        <taxon>Goodeidae</taxon>
        <taxon>Ataeniobius</taxon>
    </lineage>
</organism>
<name>A0ABU7ACD4_9TELE</name>
<keyword evidence="3" id="KW-1185">Reference proteome</keyword>
<reference evidence="2 3" key="1">
    <citation type="submission" date="2021-07" db="EMBL/GenBank/DDBJ databases">
        <authorList>
            <person name="Palmer J.M."/>
        </authorList>
    </citation>
    <scope>NUCLEOTIDE SEQUENCE [LARGE SCALE GENOMIC DNA]</scope>
    <source>
        <strain evidence="2 3">AT_MEX2019</strain>
        <tissue evidence="2">Muscle</tissue>
    </source>
</reference>
<feature type="compositionally biased region" description="Low complexity" evidence="1">
    <location>
        <begin position="137"/>
        <end position="226"/>
    </location>
</feature>
<dbReference type="EMBL" id="JAHUTI010010783">
    <property type="protein sequence ID" value="MED6235729.1"/>
    <property type="molecule type" value="Genomic_DNA"/>
</dbReference>
<protein>
    <submittedName>
        <fullName evidence="2">Uncharacterized protein</fullName>
    </submittedName>
</protein>
<accession>A0ABU7ACD4</accession>